<dbReference type="Pfam" id="PF13307">
    <property type="entry name" value="Helicase_C_2"/>
    <property type="match status" value="1"/>
</dbReference>
<dbReference type="GO" id="GO:0003678">
    <property type="term" value="F:DNA helicase activity"/>
    <property type="evidence" value="ECO:0007669"/>
    <property type="project" value="TreeGrafter"/>
</dbReference>
<gene>
    <name evidence="2" type="ORF">CUNI_LOCUS8482</name>
</gene>
<feature type="non-terminal residue" evidence="2">
    <location>
        <position position="1"/>
    </location>
</feature>
<evidence type="ECO:0000313" key="3">
    <source>
        <dbReference type="Proteomes" id="UP000678393"/>
    </source>
</evidence>
<dbReference type="InterPro" id="IPR006555">
    <property type="entry name" value="ATP-dep_Helicase_C"/>
</dbReference>
<feature type="domain" description="ATP-dependent helicase C-terminal" evidence="1">
    <location>
        <begin position="26"/>
        <end position="183"/>
    </location>
</feature>
<dbReference type="GO" id="GO:0003676">
    <property type="term" value="F:nucleic acid binding"/>
    <property type="evidence" value="ECO:0007669"/>
    <property type="project" value="InterPro"/>
</dbReference>
<keyword evidence="3" id="KW-1185">Reference proteome</keyword>
<protein>
    <recommendedName>
        <fullName evidence="1">ATP-dependent helicase C-terminal domain-containing protein</fullName>
    </recommendedName>
</protein>
<dbReference type="FunFam" id="3.40.50.300:FF:002532">
    <property type="entry name" value="DEAD/H-box helicase 11"/>
    <property type="match status" value="1"/>
</dbReference>
<dbReference type="GO" id="GO:0005524">
    <property type="term" value="F:ATP binding"/>
    <property type="evidence" value="ECO:0007669"/>
    <property type="project" value="InterPro"/>
</dbReference>
<dbReference type="CDD" id="cd18788">
    <property type="entry name" value="SF2_C_XPD"/>
    <property type="match status" value="1"/>
</dbReference>
<dbReference type="InterPro" id="IPR027417">
    <property type="entry name" value="P-loop_NTPase"/>
</dbReference>
<proteinExistence type="predicted"/>
<dbReference type="AlphaFoldDB" id="A0A8S3Z0W9"/>
<name>A0A8S3Z0W9_9EUPU</name>
<dbReference type="Proteomes" id="UP000678393">
    <property type="component" value="Unassembled WGS sequence"/>
</dbReference>
<dbReference type="GO" id="GO:0016818">
    <property type="term" value="F:hydrolase activity, acting on acid anhydrides, in phosphorus-containing anhydrides"/>
    <property type="evidence" value="ECO:0007669"/>
    <property type="project" value="InterPro"/>
</dbReference>
<dbReference type="InterPro" id="IPR045028">
    <property type="entry name" value="DinG/Rad3-like"/>
</dbReference>
<dbReference type="GO" id="GO:0005634">
    <property type="term" value="C:nucleus"/>
    <property type="evidence" value="ECO:0007669"/>
    <property type="project" value="TreeGrafter"/>
</dbReference>
<reference evidence="2" key="1">
    <citation type="submission" date="2021-04" db="EMBL/GenBank/DDBJ databases">
        <authorList>
            <consortium name="Molecular Ecology Group"/>
        </authorList>
    </citation>
    <scope>NUCLEOTIDE SEQUENCE</scope>
</reference>
<dbReference type="OrthoDB" id="267079at2759"/>
<sequence length="222" mass="24869">IEELGRVLCNVCNVVPGGIVCFFPSYDYEKAVHSAWEKSGTIQKIQLKKRVFREPKRSGLAENVLAEYTTCIQRCAAWQGSVTGALLMSVVGGKMSEGINFSDDLGRCVVMVGLPYPNINSPELKEKMNYLNSHFPPGQDGKQAGQVHYENLCMKAVNQSIGRAIRHRNDYASILLLDQRYLRSSVTSMLPQWISQHLQSAENFVSVMKALPKFFNSHKTKP</sequence>
<dbReference type="GO" id="GO:0034085">
    <property type="term" value="P:establishment of sister chromatid cohesion"/>
    <property type="evidence" value="ECO:0007669"/>
    <property type="project" value="TreeGrafter"/>
</dbReference>
<organism evidence="2 3">
    <name type="scientific">Candidula unifasciata</name>
    <dbReference type="NCBI Taxonomy" id="100452"/>
    <lineage>
        <taxon>Eukaryota</taxon>
        <taxon>Metazoa</taxon>
        <taxon>Spiralia</taxon>
        <taxon>Lophotrochozoa</taxon>
        <taxon>Mollusca</taxon>
        <taxon>Gastropoda</taxon>
        <taxon>Heterobranchia</taxon>
        <taxon>Euthyneura</taxon>
        <taxon>Panpulmonata</taxon>
        <taxon>Eupulmonata</taxon>
        <taxon>Stylommatophora</taxon>
        <taxon>Helicina</taxon>
        <taxon>Helicoidea</taxon>
        <taxon>Geomitridae</taxon>
        <taxon>Candidula</taxon>
    </lineage>
</organism>
<comment type="caution">
    <text evidence="2">The sequence shown here is derived from an EMBL/GenBank/DDBJ whole genome shotgun (WGS) entry which is preliminary data.</text>
</comment>
<evidence type="ECO:0000313" key="2">
    <source>
        <dbReference type="EMBL" id="CAG5122924.1"/>
    </source>
</evidence>
<dbReference type="Gene3D" id="3.40.50.300">
    <property type="entry name" value="P-loop containing nucleotide triphosphate hydrolases"/>
    <property type="match status" value="1"/>
</dbReference>
<dbReference type="GO" id="GO:0006139">
    <property type="term" value="P:nucleobase-containing compound metabolic process"/>
    <property type="evidence" value="ECO:0007669"/>
    <property type="project" value="InterPro"/>
</dbReference>
<dbReference type="PANTHER" id="PTHR11472">
    <property type="entry name" value="DNA REPAIR DEAD HELICASE RAD3/XP-D SUBFAMILY MEMBER"/>
    <property type="match status" value="1"/>
</dbReference>
<dbReference type="EMBL" id="CAJHNH020001395">
    <property type="protein sequence ID" value="CAG5122924.1"/>
    <property type="molecule type" value="Genomic_DNA"/>
</dbReference>
<accession>A0A8S3Z0W9</accession>
<evidence type="ECO:0000259" key="1">
    <source>
        <dbReference type="SMART" id="SM00491"/>
    </source>
</evidence>
<dbReference type="SMART" id="SM00491">
    <property type="entry name" value="HELICc2"/>
    <property type="match status" value="1"/>
</dbReference>
<dbReference type="PANTHER" id="PTHR11472:SF41">
    <property type="entry name" value="ATP-DEPENDENT DNA HELICASE DDX11-RELATED"/>
    <property type="match status" value="1"/>
</dbReference>